<feature type="transmembrane region" description="Helical" evidence="12">
    <location>
        <begin position="746"/>
        <end position="772"/>
    </location>
</feature>
<dbReference type="FunFam" id="3.40.50.300:FF:000913">
    <property type="entry name" value="ABC multidrug transporter SitT"/>
    <property type="match status" value="1"/>
</dbReference>
<feature type="transmembrane region" description="Helical" evidence="12">
    <location>
        <begin position="871"/>
        <end position="891"/>
    </location>
</feature>
<keyword evidence="7" id="KW-0067">ATP-binding</keyword>
<sequence length="1345" mass="145856">MGLEGKTKEGLERLSNLIPKRKDLKTAFKFVRLLFSLNYTKVDVFLIVVGTFFAIAAGIPEPLLGVVLGQLINELNEVSCSTTTYDPSSVRKKVLYLIYITIFNFASIYIYASCWALVSERIARRYRKSYFRSLIRQEAAFHDTLPPGQVISRLVSDIETLQSGTSEKVGIYIATISYFVTAYVVAFIKVPVIAGILIAAVPCFFAMAMIGGSLATRYGTRVGKNVDLATSIASSSLSHIKLVHAFNAQRRLEDLFSSHLSKSRKDALKKAAVHAAQMGTLFFIVYSSNALAYWKGAHLIADSIDGLNSGVSVGAVYTVIFILIDATFIFSQVSPYMHVFSAASSASTRLLDVINRDSQIDGTSGGAERTANLEDNAINFKDVHFTYPARPEIPILQGLSFSIPAKQHTAIVGPSGGGKSTTVALLERFYDPLDGTVSIGEHDIREFNVGTLRGQMGYVQQESQPLDRSILENIAYGLVGSVGHEHLAEVILDMRLIDFVKKVQSGRSEEEALQTCDARVAEILALAKTAAEKANAFNFIQGLEFGIASPVGTAGGKLSGGQRQRIALASALIREPKVLILDEATAALDSMSEKLIQDALLKLAGTVTIVSIAHRLATVKDADQIVVVQNGRLVENGSPRELLDNGGVYASMINQQKVDNEDIGISRSSTLSKGNEYHICDSAEDQILAGSKEMISEEKHIANLDEEKSSTNEDSNANVGSKEKKGSKISKRLSMRTCFAFVRPNLLYIVIGLFMSVIIGGSYSSNAILFGNTVGGLSPCMGTPHIRYSGNLFGGMFFMVGVVELFANVIGGCAYGWSADQILYRTRVASLRSLLGQTITWHSTEGRTPGALVAFITGDASALSGITGTTIGLLLATLVNLLAGIIISFVVAWKISIVLVPTIPILLVAGVMKLRTQSQFAERHKKAFSKATEITVEALGNLRFVAGFSLEKQLYQEFLLSMQNPHKETNKAIAWGNFWLASAFSVSNLISALAYWWGSKQIASGLYSQTQFFIVLPALLFSTQSCGQMLALAPDLSKAGKATSRIVELVNTNSAEESLGDSNHHCPSKMGLAVISDIEANQSRPEVSSTANKKEYLAVSAALHQVDFAYPSSPGIPALKNMSISFKPGGFYALVGPSGSGKSTIFSMLERFYHPSAGSILINDQDISRIVTTDFRDDIAIVPQENILFEGSVSFNIALGARPDYTPTQAEIEEACKLAQIHDVITSLPEKYETICTHDGKQFSGGQRQRLSIARALVRRPGLLLLDESTSALDGESEQKIQEALAGLAGKTTIIAIAHRLRTICRADRIFLIQDGRCVDQGTHSQLIERSEMYREAVIHQSLDT</sequence>
<keyword evidence="16" id="KW-1185">Reference proteome</keyword>
<feature type="transmembrane region" description="Helical" evidence="12">
    <location>
        <begin position="169"/>
        <end position="188"/>
    </location>
</feature>
<keyword evidence="9 12" id="KW-0472">Membrane</keyword>
<protein>
    <recommendedName>
        <fullName evidence="10">ABC multidrug transporter MDR2</fullName>
    </recommendedName>
</protein>
<dbReference type="PANTHER" id="PTHR43394:SF1">
    <property type="entry name" value="ATP-BINDING CASSETTE SUB-FAMILY B MEMBER 10, MITOCHONDRIAL"/>
    <property type="match status" value="1"/>
</dbReference>
<feature type="domain" description="ABC transmembrane type-1" evidence="14">
    <location>
        <begin position="750"/>
        <end position="1038"/>
    </location>
</feature>
<dbReference type="GO" id="GO:0090374">
    <property type="term" value="P:oligopeptide export from mitochondrion"/>
    <property type="evidence" value="ECO:0007669"/>
    <property type="project" value="TreeGrafter"/>
</dbReference>
<dbReference type="EMBL" id="MLKD01000013">
    <property type="protein sequence ID" value="OQE20346.1"/>
    <property type="molecule type" value="Genomic_DNA"/>
</dbReference>
<comment type="caution">
    <text evidence="15">The sequence shown here is derived from an EMBL/GenBank/DDBJ whole genome shotgun (WGS) entry which is preliminary data.</text>
</comment>
<keyword evidence="4" id="KW-1003">Cell membrane</keyword>
<dbReference type="Proteomes" id="UP000191285">
    <property type="component" value="Unassembled WGS sequence"/>
</dbReference>
<evidence type="ECO:0000256" key="3">
    <source>
        <dbReference type="ARBA" id="ARBA00022448"/>
    </source>
</evidence>
<keyword evidence="8 12" id="KW-1133">Transmembrane helix</keyword>
<evidence type="ECO:0000256" key="10">
    <source>
        <dbReference type="ARBA" id="ARBA00049740"/>
    </source>
</evidence>
<dbReference type="Pfam" id="PF00664">
    <property type="entry name" value="ABC_membrane"/>
    <property type="match status" value="2"/>
</dbReference>
<dbReference type="FunFam" id="1.20.1560.10:FF:000057">
    <property type="entry name" value="ABC multidrug transporter SitT"/>
    <property type="match status" value="1"/>
</dbReference>
<dbReference type="Gene3D" id="1.20.1560.10">
    <property type="entry name" value="ABC transporter type 1, transmembrane domain"/>
    <property type="match status" value="2"/>
</dbReference>
<feature type="compositionally biased region" description="Basic and acidic residues" evidence="11">
    <location>
        <begin position="702"/>
        <end position="711"/>
    </location>
</feature>
<feature type="transmembrane region" description="Helical" evidence="12">
    <location>
        <begin position="897"/>
        <end position="916"/>
    </location>
</feature>
<dbReference type="PANTHER" id="PTHR43394">
    <property type="entry name" value="ATP-DEPENDENT PERMEASE MDL1, MITOCHONDRIAL"/>
    <property type="match status" value="1"/>
</dbReference>
<comment type="subcellular location">
    <subcellularLocation>
        <location evidence="1">Cell membrane</location>
        <topology evidence="1">Multi-pass membrane protein</topology>
    </subcellularLocation>
</comment>
<dbReference type="InterPro" id="IPR036640">
    <property type="entry name" value="ABC1_TM_sf"/>
</dbReference>
<evidence type="ECO:0000313" key="16">
    <source>
        <dbReference type="Proteomes" id="UP000191285"/>
    </source>
</evidence>
<keyword evidence="5 12" id="KW-0812">Transmembrane</keyword>
<dbReference type="CDD" id="cd18578">
    <property type="entry name" value="ABC_6TM_Pgp_ABCB1_D2_like"/>
    <property type="match status" value="1"/>
</dbReference>
<feature type="domain" description="ABC transmembrane type-1" evidence="14">
    <location>
        <begin position="48"/>
        <end position="342"/>
    </location>
</feature>
<dbReference type="PROSITE" id="PS50893">
    <property type="entry name" value="ABC_TRANSPORTER_2"/>
    <property type="match status" value="2"/>
</dbReference>
<evidence type="ECO:0000259" key="13">
    <source>
        <dbReference type="PROSITE" id="PS50893"/>
    </source>
</evidence>
<proteinExistence type="inferred from homology"/>
<dbReference type="GO" id="GO:0005743">
    <property type="term" value="C:mitochondrial inner membrane"/>
    <property type="evidence" value="ECO:0007669"/>
    <property type="project" value="TreeGrafter"/>
</dbReference>
<accession>A0A1V6T2C7</accession>
<dbReference type="GO" id="GO:0005524">
    <property type="term" value="F:ATP binding"/>
    <property type="evidence" value="ECO:0007669"/>
    <property type="project" value="UniProtKB-KW"/>
</dbReference>
<feature type="transmembrane region" description="Helical" evidence="12">
    <location>
        <begin position="194"/>
        <end position="215"/>
    </location>
</feature>
<keyword evidence="6" id="KW-0547">Nucleotide-binding</keyword>
<dbReference type="GO" id="GO:0016887">
    <property type="term" value="F:ATP hydrolysis activity"/>
    <property type="evidence" value="ECO:0007669"/>
    <property type="project" value="InterPro"/>
</dbReference>
<dbReference type="PROSITE" id="PS00211">
    <property type="entry name" value="ABC_TRANSPORTER_1"/>
    <property type="match status" value="2"/>
</dbReference>
<organism evidence="15 16">
    <name type="scientific">Penicillium steckii</name>
    <dbReference type="NCBI Taxonomy" id="303698"/>
    <lineage>
        <taxon>Eukaryota</taxon>
        <taxon>Fungi</taxon>
        <taxon>Dikarya</taxon>
        <taxon>Ascomycota</taxon>
        <taxon>Pezizomycotina</taxon>
        <taxon>Eurotiomycetes</taxon>
        <taxon>Eurotiomycetidae</taxon>
        <taxon>Eurotiales</taxon>
        <taxon>Aspergillaceae</taxon>
        <taxon>Penicillium</taxon>
    </lineage>
</organism>
<evidence type="ECO:0000256" key="6">
    <source>
        <dbReference type="ARBA" id="ARBA00022741"/>
    </source>
</evidence>
<feature type="transmembrane region" description="Helical" evidence="12">
    <location>
        <begin position="271"/>
        <end position="294"/>
    </location>
</feature>
<evidence type="ECO:0000256" key="1">
    <source>
        <dbReference type="ARBA" id="ARBA00004651"/>
    </source>
</evidence>
<dbReference type="OrthoDB" id="6500128at2759"/>
<evidence type="ECO:0000259" key="14">
    <source>
        <dbReference type="PROSITE" id="PS50929"/>
    </source>
</evidence>
<dbReference type="InterPro" id="IPR011527">
    <property type="entry name" value="ABC1_TM_dom"/>
</dbReference>
<evidence type="ECO:0000256" key="7">
    <source>
        <dbReference type="ARBA" id="ARBA00022840"/>
    </source>
</evidence>
<dbReference type="InterPro" id="IPR017871">
    <property type="entry name" value="ABC_transporter-like_CS"/>
</dbReference>
<feature type="transmembrane region" description="Helical" evidence="12">
    <location>
        <begin position="314"/>
        <end position="331"/>
    </location>
</feature>
<dbReference type="InterPro" id="IPR027417">
    <property type="entry name" value="P-loop_NTPase"/>
</dbReference>
<dbReference type="Gene3D" id="3.40.50.300">
    <property type="entry name" value="P-loop containing nucleotide triphosphate hydrolases"/>
    <property type="match status" value="2"/>
</dbReference>
<dbReference type="GO" id="GO:0005886">
    <property type="term" value="C:plasma membrane"/>
    <property type="evidence" value="ECO:0007669"/>
    <property type="project" value="UniProtKB-SubCell"/>
</dbReference>
<dbReference type="SUPFAM" id="SSF52540">
    <property type="entry name" value="P-loop containing nucleoside triphosphate hydrolases"/>
    <property type="match status" value="2"/>
</dbReference>
<evidence type="ECO:0000256" key="9">
    <source>
        <dbReference type="ARBA" id="ARBA00023136"/>
    </source>
</evidence>
<dbReference type="SMART" id="SM00382">
    <property type="entry name" value="AAA"/>
    <property type="match status" value="2"/>
</dbReference>
<reference evidence="16" key="1">
    <citation type="journal article" date="2017" name="Nat. Microbiol.">
        <title>Global analysis of biosynthetic gene clusters reveals vast potential of secondary metabolite production in Penicillium species.</title>
        <authorList>
            <person name="Nielsen J.C."/>
            <person name="Grijseels S."/>
            <person name="Prigent S."/>
            <person name="Ji B."/>
            <person name="Dainat J."/>
            <person name="Nielsen K.F."/>
            <person name="Frisvad J.C."/>
            <person name="Workman M."/>
            <person name="Nielsen J."/>
        </authorList>
    </citation>
    <scope>NUCLEOTIDE SEQUENCE [LARGE SCALE GENOMIC DNA]</scope>
    <source>
        <strain evidence="16">IBT 24891</strain>
    </source>
</reference>
<evidence type="ECO:0000256" key="4">
    <source>
        <dbReference type="ARBA" id="ARBA00022475"/>
    </source>
</evidence>
<dbReference type="PROSITE" id="PS50929">
    <property type="entry name" value="ABC_TM1F"/>
    <property type="match status" value="2"/>
</dbReference>
<feature type="transmembrane region" description="Helical" evidence="12">
    <location>
        <begin position="792"/>
        <end position="817"/>
    </location>
</feature>
<evidence type="ECO:0000256" key="12">
    <source>
        <dbReference type="SAM" id="Phobius"/>
    </source>
</evidence>
<dbReference type="GO" id="GO:0015421">
    <property type="term" value="F:ABC-type oligopeptide transporter activity"/>
    <property type="evidence" value="ECO:0007669"/>
    <property type="project" value="TreeGrafter"/>
</dbReference>
<gene>
    <name evidence="15" type="ORF">PENSTE_c013G00393</name>
</gene>
<evidence type="ECO:0000313" key="15">
    <source>
        <dbReference type="EMBL" id="OQE20346.1"/>
    </source>
</evidence>
<evidence type="ECO:0000256" key="5">
    <source>
        <dbReference type="ARBA" id="ARBA00022692"/>
    </source>
</evidence>
<comment type="similarity">
    <text evidence="2">Belongs to the ABC transporter superfamily. ABCB family. Multidrug resistance exporter (TC 3.A.1.201) subfamily.</text>
</comment>
<dbReference type="Pfam" id="PF00005">
    <property type="entry name" value="ABC_tran"/>
    <property type="match status" value="2"/>
</dbReference>
<dbReference type="STRING" id="303698.A0A1V6T2C7"/>
<feature type="transmembrane region" description="Helical" evidence="12">
    <location>
        <begin position="972"/>
        <end position="998"/>
    </location>
</feature>
<dbReference type="InterPro" id="IPR003439">
    <property type="entry name" value="ABC_transporter-like_ATP-bd"/>
</dbReference>
<feature type="domain" description="ABC transporter" evidence="13">
    <location>
        <begin position="378"/>
        <end position="655"/>
    </location>
</feature>
<evidence type="ECO:0000256" key="11">
    <source>
        <dbReference type="SAM" id="MobiDB-lite"/>
    </source>
</evidence>
<name>A0A1V6T2C7_9EURO</name>
<feature type="transmembrane region" description="Helical" evidence="12">
    <location>
        <begin position="96"/>
        <end position="118"/>
    </location>
</feature>
<feature type="domain" description="ABC transporter" evidence="13">
    <location>
        <begin position="1103"/>
        <end position="1340"/>
    </location>
</feature>
<evidence type="ECO:0000256" key="8">
    <source>
        <dbReference type="ARBA" id="ARBA00022989"/>
    </source>
</evidence>
<evidence type="ECO:0000256" key="2">
    <source>
        <dbReference type="ARBA" id="ARBA00007577"/>
    </source>
</evidence>
<dbReference type="InterPro" id="IPR003593">
    <property type="entry name" value="AAA+_ATPase"/>
</dbReference>
<dbReference type="InterPro" id="IPR039421">
    <property type="entry name" value="Type_1_exporter"/>
</dbReference>
<dbReference type="CDD" id="cd18577">
    <property type="entry name" value="ABC_6TM_Pgp_ABCB1_D1_like"/>
    <property type="match status" value="1"/>
</dbReference>
<feature type="transmembrane region" description="Helical" evidence="12">
    <location>
        <begin position="42"/>
        <end position="59"/>
    </location>
</feature>
<keyword evidence="3" id="KW-0813">Transport</keyword>
<dbReference type="SUPFAM" id="SSF90123">
    <property type="entry name" value="ABC transporter transmembrane region"/>
    <property type="match status" value="2"/>
</dbReference>
<feature type="region of interest" description="Disordered" evidence="11">
    <location>
        <begin position="702"/>
        <end position="723"/>
    </location>
</feature>